<reference evidence="1 2" key="1">
    <citation type="journal article" date="2015" name="Nature">
        <title>rRNA introns, odd ribosomes, and small enigmatic genomes across a large radiation of phyla.</title>
        <authorList>
            <person name="Brown C.T."/>
            <person name="Hug L.A."/>
            <person name="Thomas B.C."/>
            <person name="Sharon I."/>
            <person name="Castelle C.J."/>
            <person name="Singh A."/>
            <person name="Wilkins M.J."/>
            <person name="Williams K.H."/>
            <person name="Banfield J.F."/>
        </authorList>
    </citation>
    <scope>NUCLEOTIDE SEQUENCE [LARGE SCALE GENOMIC DNA]</scope>
</reference>
<evidence type="ECO:0000313" key="1">
    <source>
        <dbReference type="EMBL" id="KKR09559.1"/>
    </source>
</evidence>
<organism evidence="1 2">
    <name type="scientific">Candidatus Yanofskybacteria bacterium GW2011_GWD1_39_16</name>
    <dbReference type="NCBI Taxonomy" id="1619030"/>
    <lineage>
        <taxon>Bacteria</taxon>
        <taxon>Candidatus Yanofskyibacteriota</taxon>
    </lineage>
</organism>
<dbReference type="Proteomes" id="UP000033996">
    <property type="component" value="Unassembled WGS sequence"/>
</dbReference>
<sequence length="116" mass="13788">MKTRQQIKDEVVKEFVENGANLEHDRWARWQKYVHSLCVKNSDGSLTIPKERVEHWEKEIITPYSELTELVKEMDRKETRNYLPFLLSSINKAVKTKHYCRETGAQLKHCPECGRK</sequence>
<gene>
    <name evidence="1" type="ORF">UT35_C0002G0009</name>
</gene>
<comment type="caution">
    <text evidence="1">The sequence shown here is derived from an EMBL/GenBank/DDBJ whole genome shotgun (WGS) entry which is preliminary data.</text>
</comment>
<proteinExistence type="predicted"/>
<evidence type="ECO:0000313" key="2">
    <source>
        <dbReference type="Proteomes" id="UP000033996"/>
    </source>
</evidence>
<name>A0A837HTC1_9BACT</name>
<dbReference type="Gene3D" id="6.20.350.10">
    <property type="match status" value="1"/>
</dbReference>
<protein>
    <submittedName>
        <fullName evidence="1">Uncharacterized protein</fullName>
    </submittedName>
</protein>
<accession>A0A837HTC1</accession>
<dbReference type="AlphaFoldDB" id="A0A837HTC1"/>
<dbReference type="EMBL" id="LBWL01000002">
    <property type="protein sequence ID" value="KKR09559.1"/>
    <property type="molecule type" value="Genomic_DNA"/>
</dbReference>